<keyword evidence="3" id="KW-1185">Reference proteome</keyword>
<evidence type="ECO:0000256" key="1">
    <source>
        <dbReference type="SAM" id="SignalP"/>
    </source>
</evidence>
<comment type="caution">
    <text evidence="2">The sequence shown here is derived from an EMBL/GenBank/DDBJ whole genome shotgun (WGS) entry which is preliminary data.</text>
</comment>
<reference evidence="3" key="1">
    <citation type="journal article" date="2023" name="Front. Microbiol.">
        <title>Ralstonia chuxiongensis sp. nov., Ralstonia mojiangensis sp. nov., and Ralstonia soli sp. nov., isolated from tobacco fields, are three novel species in the family Burkholderiaceae.</title>
        <authorList>
            <person name="Lu C.H."/>
            <person name="Zhang Y.Y."/>
            <person name="Jiang N."/>
            <person name="Chen W."/>
            <person name="Shao X."/>
            <person name="Zhao Z.M."/>
            <person name="Lu W.L."/>
            <person name="Hu X."/>
            <person name="Xi Y.X."/>
            <person name="Zou S.Y."/>
            <person name="Wei Q.J."/>
            <person name="Lin Z.L."/>
            <person name="Gong L."/>
            <person name="Gai X.T."/>
            <person name="Zhang L.Q."/>
            <person name="Li J.Y."/>
            <person name="Jin Y."/>
            <person name="Xia Z.Y."/>
        </authorList>
    </citation>
    <scope>NUCLEOTIDE SEQUENCE [LARGE SCALE GENOMIC DNA]</scope>
    <source>
        <strain evidence="3">21YRMH01-3</strain>
    </source>
</reference>
<evidence type="ECO:0000313" key="3">
    <source>
        <dbReference type="Proteomes" id="UP001162793"/>
    </source>
</evidence>
<proteinExistence type="predicted"/>
<organism evidence="2 3">
    <name type="scientific">Ralstonia chuxiongensis</name>
    <dbReference type="NCBI Taxonomy" id="2957504"/>
    <lineage>
        <taxon>Bacteria</taxon>
        <taxon>Pseudomonadati</taxon>
        <taxon>Pseudomonadota</taxon>
        <taxon>Betaproteobacteria</taxon>
        <taxon>Burkholderiales</taxon>
        <taxon>Burkholderiaceae</taxon>
        <taxon>Ralstonia</taxon>
    </lineage>
</organism>
<protein>
    <recommendedName>
        <fullName evidence="4">Lipoprotein</fullName>
    </recommendedName>
</protein>
<evidence type="ECO:0000313" key="2">
    <source>
        <dbReference type="EMBL" id="MCP1173009.1"/>
    </source>
</evidence>
<sequence length="144" mass="15779">MTTDFEGDGMPSNRRHFLLMLAAAPVLAACASSFEAPGPTYWYGSPPKAAYYEDYIKEYFATVLKDPESARYRFGSPRRAYMNNGLIHGGGIGWAGYAIVVGINAKNSYGGYTGEQPYVLLLQPSGKVLKHVQGDSALFHWVDS</sequence>
<accession>A0AA42BHL5</accession>
<feature type="chain" id="PRO_5041315825" description="Lipoprotein" evidence="1">
    <location>
        <begin position="29"/>
        <end position="144"/>
    </location>
</feature>
<name>A0AA42BHL5_9RALS</name>
<evidence type="ECO:0008006" key="4">
    <source>
        <dbReference type="Google" id="ProtNLM"/>
    </source>
</evidence>
<dbReference type="EMBL" id="JAMYWC010000003">
    <property type="protein sequence ID" value="MCP1173009.1"/>
    <property type="molecule type" value="Genomic_DNA"/>
</dbReference>
<dbReference type="AlphaFoldDB" id="A0AA42BHL5"/>
<gene>
    <name evidence="2" type="ORF">NKG59_11640</name>
</gene>
<feature type="signal peptide" evidence="1">
    <location>
        <begin position="1"/>
        <end position="28"/>
    </location>
</feature>
<keyword evidence="1" id="KW-0732">Signal</keyword>
<dbReference type="Proteomes" id="UP001162793">
    <property type="component" value="Unassembled WGS sequence"/>
</dbReference>
<dbReference type="RefSeq" id="WP_253536882.1">
    <property type="nucleotide sequence ID" value="NZ_JAMYWC010000003.1"/>
</dbReference>